<dbReference type="EMBL" id="KE356561">
    <property type="protein sequence ID" value="ERG97341.1"/>
    <property type="molecule type" value="Genomic_DNA"/>
</dbReference>
<organism evidence="2 3">
    <name type="scientific">Haloquadratum walsbyi J07HQW2</name>
    <dbReference type="NCBI Taxonomy" id="1238425"/>
    <lineage>
        <taxon>Archaea</taxon>
        <taxon>Methanobacteriati</taxon>
        <taxon>Methanobacteriota</taxon>
        <taxon>Stenosarchaea group</taxon>
        <taxon>Halobacteria</taxon>
        <taxon>Halobacteriales</taxon>
        <taxon>Haloferacaceae</taxon>
        <taxon>Haloquadratum</taxon>
    </lineage>
</organism>
<dbReference type="HOGENOM" id="CLU_3054607_0_0_2"/>
<feature type="non-terminal residue" evidence="2">
    <location>
        <position position="54"/>
    </location>
</feature>
<dbReference type="Proteomes" id="UP000030710">
    <property type="component" value="Unassembled WGS sequence"/>
</dbReference>
<reference evidence="2 3" key="1">
    <citation type="journal article" date="2013" name="PLoS ONE">
        <title>Assembly-driven community genomics of a hypersaline microbial ecosystem.</title>
        <authorList>
            <person name="Podell S."/>
            <person name="Ugalde J.A."/>
            <person name="Narasingarao P."/>
            <person name="Banfield J.F."/>
            <person name="Heidelberg K.B."/>
            <person name="Allen E.E."/>
        </authorList>
    </citation>
    <scope>NUCLEOTIDE SEQUENCE [LARGE SCALE GENOMIC DNA]</scope>
    <source>
        <strain evidence="3">J07HQW2</strain>
    </source>
</reference>
<evidence type="ECO:0000313" key="2">
    <source>
        <dbReference type="EMBL" id="ERG97341.1"/>
    </source>
</evidence>
<feature type="compositionally biased region" description="Polar residues" evidence="1">
    <location>
        <begin position="40"/>
        <end position="54"/>
    </location>
</feature>
<accession>U1PXY1</accession>
<name>U1PXY1_9EURY</name>
<feature type="region of interest" description="Disordered" evidence="1">
    <location>
        <begin position="1"/>
        <end position="54"/>
    </location>
</feature>
<evidence type="ECO:0000313" key="3">
    <source>
        <dbReference type="Proteomes" id="UP000030710"/>
    </source>
</evidence>
<sequence length="54" mass="6060">MSNPHDNKDRYGHRHRQNGDHGIGESMPGTPGHSRGTYGSDKQVNPTKNNIDKY</sequence>
<gene>
    <name evidence="2" type="ORF">J07HQW2_03827</name>
</gene>
<proteinExistence type="predicted"/>
<evidence type="ECO:0000256" key="1">
    <source>
        <dbReference type="SAM" id="MobiDB-lite"/>
    </source>
</evidence>
<protein>
    <submittedName>
        <fullName evidence="2">Uncharacterized protein</fullName>
    </submittedName>
</protein>
<feature type="compositionally biased region" description="Basic and acidic residues" evidence="1">
    <location>
        <begin position="1"/>
        <end position="10"/>
    </location>
</feature>
<dbReference type="AlphaFoldDB" id="U1PXY1"/>